<evidence type="ECO:0000313" key="7">
    <source>
        <dbReference type="Proteomes" id="UP000250086"/>
    </source>
</evidence>
<dbReference type="InterPro" id="IPR038770">
    <property type="entry name" value="Na+/solute_symporter_sf"/>
</dbReference>
<keyword evidence="2 5" id="KW-0812">Transmembrane</keyword>
<name>A0A2X0WFE7_9GAMM</name>
<dbReference type="InterPro" id="IPR002657">
    <property type="entry name" value="BilAc:Na_symport/Acr3"/>
</dbReference>
<organism evidence="6 7">
    <name type="scientific">Anaerobiospirillum thomasii</name>
    <dbReference type="NCBI Taxonomy" id="179995"/>
    <lineage>
        <taxon>Bacteria</taxon>
        <taxon>Pseudomonadati</taxon>
        <taxon>Pseudomonadota</taxon>
        <taxon>Gammaproteobacteria</taxon>
        <taxon>Aeromonadales</taxon>
        <taxon>Succinivibrionaceae</taxon>
        <taxon>Anaerobiospirillum</taxon>
    </lineage>
</organism>
<evidence type="ECO:0000256" key="4">
    <source>
        <dbReference type="ARBA" id="ARBA00023136"/>
    </source>
</evidence>
<feature type="transmembrane region" description="Helical" evidence="5">
    <location>
        <begin position="236"/>
        <end position="255"/>
    </location>
</feature>
<dbReference type="Gene3D" id="1.20.1530.20">
    <property type="match status" value="1"/>
</dbReference>
<feature type="transmembrane region" description="Helical" evidence="5">
    <location>
        <begin position="209"/>
        <end position="230"/>
    </location>
</feature>
<evidence type="ECO:0000256" key="3">
    <source>
        <dbReference type="ARBA" id="ARBA00022989"/>
    </source>
</evidence>
<evidence type="ECO:0000256" key="5">
    <source>
        <dbReference type="SAM" id="Phobius"/>
    </source>
</evidence>
<feature type="transmembrane region" description="Helical" evidence="5">
    <location>
        <begin position="276"/>
        <end position="302"/>
    </location>
</feature>
<sequence>MHKNQFELFVRKYTLLASIGMGVILYVIYRHLSFLNPYKVQIKALVLDIVPFLIFGMLYVAFCKIDIKSMRLRMWHLILIIAQIGIPFIIGFMLSKDYVSDREVYEGLMVLIICPTAAASAIITGKLGGSEASLTSYTLVSNVAAAITIPFIFAYAGTKVTASFADQMILIANKVFPMILLPLLLAFVSRYILKAIHSFLITTGKDLPFYMWALTLTIVTAQVASTLVNASVDPATMAYLAFIGFVACIGQYVFGKFVGNFYAQRVSAGQGLGQKNVVFAIWLAATYFSQSAVIAAACYMIFQNGFNALQLFYKDTYDKKRAAKGLKPYQEI</sequence>
<feature type="transmembrane region" description="Helical" evidence="5">
    <location>
        <begin position="107"/>
        <end position="125"/>
    </location>
</feature>
<feature type="transmembrane region" description="Helical" evidence="5">
    <location>
        <begin position="12"/>
        <end position="29"/>
    </location>
</feature>
<feature type="transmembrane region" description="Helical" evidence="5">
    <location>
        <begin position="74"/>
        <end position="95"/>
    </location>
</feature>
<evidence type="ECO:0000256" key="2">
    <source>
        <dbReference type="ARBA" id="ARBA00022692"/>
    </source>
</evidence>
<protein>
    <submittedName>
        <fullName evidence="6">Bile acid transporter</fullName>
    </submittedName>
</protein>
<keyword evidence="3 5" id="KW-1133">Transmembrane helix</keyword>
<gene>
    <name evidence="6" type="ORF">NCTC13093_00460</name>
</gene>
<dbReference type="Proteomes" id="UP000250086">
    <property type="component" value="Unassembled WGS sequence"/>
</dbReference>
<proteinExistence type="predicted"/>
<feature type="transmembrane region" description="Helical" evidence="5">
    <location>
        <begin position="168"/>
        <end position="188"/>
    </location>
</feature>
<dbReference type="RefSeq" id="WP_113743285.1">
    <property type="nucleotide sequence ID" value="NZ_UAPV01000001.1"/>
</dbReference>
<reference evidence="6 7" key="1">
    <citation type="submission" date="2018-06" db="EMBL/GenBank/DDBJ databases">
        <authorList>
            <consortium name="Pathogen Informatics"/>
            <person name="Doyle S."/>
        </authorList>
    </citation>
    <scope>NUCLEOTIDE SEQUENCE [LARGE SCALE GENOMIC DNA]</scope>
    <source>
        <strain evidence="6 7">NCTC13093</strain>
    </source>
</reference>
<accession>A0A2X0WFE7</accession>
<dbReference type="AlphaFoldDB" id="A0A2X0WFE7"/>
<dbReference type="GO" id="GO:0016020">
    <property type="term" value="C:membrane"/>
    <property type="evidence" value="ECO:0007669"/>
    <property type="project" value="UniProtKB-SubCell"/>
</dbReference>
<dbReference type="Pfam" id="PF01758">
    <property type="entry name" value="SBF"/>
    <property type="match status" value="1"/>
</dbReference>
<dbReference type="EMBL" id="UAPV01000001">
    <property type="protein sequence ID" value="SPT69097.1"/>
    <property type="molecule type" value="Genomic_DNA"/>
</dbReference>
<keyword evidence="7" id="KW-1185">Reference proteome</keyword>
<comment type="subcellular location">
    <subcellularLocation>
        <location evidence="1">Membrane</location>
        <topology evidence="1">Multi-pass membrane protein</topology>
    </subcellularLocation>
</comment>
<evidence type="ECO:0000313" key="6">
    <source>
        <dbReference type="EMBL" id="SPT69097.1"/>
    </source>
</evidence>
<evidence type="ECO:0000256" key="1">
    <source>
        <dbReference type="ARBA" id="ARBA00004141"/>
    </source>
</evidence>
<feature type="transmembrane region" description="Helical" evidence="5">
    <location>
        <begin position="41"/>
        <end position="62"/>
    </location>
</feature>
<keyword evidence="4 5" id="KW-0472">Membrane</keyword>
<feature type="transmembrane region" description="Helical" evidence="5">
    <location>
        <begin position="137"/>
        <end position="156"/>
    </location>
</feature>